<organism evidence="6 7">
    <name type="scientific">Streptomyces lanatus</name>
    <dbReference type="NCBI Taxonomy" id="66900"/>
    <lineage>
        <taxon>Bacteria</taxon>
        <taxon>Bacillati</taxon>
        <taxon>Actinomycetota</taxon>
        <taxon>Actinomycetes</taxon>
        <taxon>Kitasatosporales</taxon>
        <taxon>Streptomycetaceae</taxon>
        <taxon>Streptomyces</taxon>
    </lineage>
</organism>
<dbReference type="SUPFAM" id="SSF69318">
    <property type="entry name" value="Integrin alpha N-terminal domain"/>
    <property type="match status" value="1"/>
</dbReference>
<dbReference type="Gene3D" id="2.130.10.130">
    <property type="entry name" value="Integrin alpha, N-terminal"/>
    <property type="match status" value="4"/>
</dbReference>
<dbReference type="InterPro" id="IPR013517">
    <property type="entry name" value="FG-GAP"/>
</dbReference>
<evidence type="ECO:0000256" key="1">
    <source>
        <dbReference type="ARBA" id="ARBA00022729"/>
    </source>
</evidence>
<dbReference type="PANTHER" id="PTHR23221">
    <property type="entry name" value="GLYCOSYLPHOSPHATIDYLINOSITOL PHOSPHOLIPASE D"/>
    <property type="match status" value="1"/>
</dbReference>
<dbReference type="Proteomes" id="UP001486207">
    <property type="component" value="Unassembled WGS sequence"/>
</dbReference>
<dbReference type="RefSeq" id="WP_190068886.1">
    <property type="nucleotide sequence ID" value="NZ_BNBM01000002.1"/>
</dbReference>
<gene>
    <name evidence="6" type="ORF">ABT384_01760</name>
</gene>
<evidence type="ECO:0000313" key="6">
    <source>
        <dbReference type="EMBL" id="MER7371374.1"/>
    </source>
</evidence>
<evidence type="ECO:0000256" key="3">
    <source>
        <dbReference type="ARBA" id="ARBA00022801"/>
    </source>
</evidence>
<dbReference type="EMBL" id="JBEPFB010000001">
    <property type="protein sequence ID" value="MER7371374.1"/>
    <property type="molecule type" value="Genomic_DNA"/>
</dbReference>
<proteinExistence type="predicted"/>
<feature type="chain" id="PRO_5046749951" evidence="5">
    <location>
        <begin position="39"/>
        <end position="497"/>
    </location>
</feature>
<dbReference type="SMART" id="SM00191">
    <property type="entry name" value="Int_alpha"/>
    <property type="match status" value="5"/>
</dbReference>
<evidence type="ECO:0000313" key="7">
    <source>
        <dbReference type="Proteomes" id="UP001486207"/>
    </source>
</evidence>
<keyword evidence="4" id="KW-0325">Glycoprotein</keyword>
<sequence>MDHQAPHTPHTPHSRRTRLALATGIALLAGALAVPATAAPRAEQLHDDFNGDGYSDLAVAAPEATVDGKKQAGYVAVVYGSANGLDTSSKQVLSQNTPGVTDSAETGDFFGSAVDSADLDRDGYDDLIVGVTGEDSVEGGAETGLVQVVWGGPDGLSGGAPLAYGHETYDRLSARGQLTVGDVNGDGAADLVMVESLVKLRVVKGPFGRDGAASGGEQIVLDESDPRFLDLTTGDVNGDGIDDVVGTMNDGDEYDARRVTYWRGTADGLAEGTVVRDGRDLRVQGGESVGVGDVNRDGYADIVVGRSVDGYDSDLDTPIPTGGRVALIPGSANGPLGTKVTYVNQDSAGVPGAAERGDGFGSDIAVADVDGDGYADVSTGVPGEDFDGLSNAGGTVVLRGGASGLNGASGVNQATVGVPGAAETDDAFGRATHLLDANGDGRAELAVGAPGENANAGSVWVFKSTSAGITPTGSFTFGAGTLGTVAANAKLGSGFNH</sequence>
<reference evidence="6 7" key="1">
    <citation type="submission" date="2024-06" db="EMBL/GenBank/DDBJ databases">
        <title>The Natural Products Discovery Center: Release of the First 8490 Sequenced Strains for Exploring Actinobacteria Biosynthetic Diversity.</title>
        <authorList>
            <person name="Kalkreuter E."/>
            <person name="Kautsar S.A."/>
            <person name="Yang D."/>
            <person name="Bader C.D."/>
            <person name="Teijaro C.N."/>
            <person name="Fluegel L."/>
            <person name="Davis C.M."/>
            <person name="Simpson J.R."/>
            <person name="Lauterbach L."/>
            <person name="Steele A.D."/>
            <person name="Gui C."/>
            <person name="Meng S."/>
            <person name="Li G."/>
            <person name="Viehrig K."/>
            <person name="Ye F."/>
            <person name="Su P."/>
            <person name="Kiefer A.F."/>
            <person name="Nichols A."/>
            <person name="Cepeda A.J."/>
            <person name="Yan W."/>
            <person name="Fan B."/>
            <person name="Jiang Y."/>
            <person name="Adhikari A."/>
            <person name="Zheng C.-J."/>
            <person name="Schuster L."/>
            <person name="Cowan T.M."/>
            <person name="Smanski M.J."/>
            <person name="Chevrette M.G."/>
            <person name="De Carvalho L.P.S."/>
            <person name="Shen B."/>
        </authorList>
    </citation>
    <scope>NUCLEOTIDE SEQUENCE [LARGE SCALE GENOMIC DNA]</scope>
    <source>
        <strain evidence="6 7">NPDC000155</strain>
    </source>
</reference>
<keyword evidence="1 5" id="KW-0732">Signal</keyword>
<feature type="signal peptide" evidence="5">
    <location>
        <begin position="1"/>
        <end position="38"/>
    </location>
</feature>
<dbReference type="InterPro" id="IPR000413">
    <property type="entry name" value="Integrin_alpha"/>
</dbReference>
<keyword evidence="3" id="KW-0378">Hydrolase</keyword>
<dbReference type="Pfam" id="PF13517">
    <property type="entry name" value="FG-GAP_3"/>
    <property type="match status" value="1"/>
</dbReference>
<protein>
    <submittedName>
        <fullName evidence="6">FG-GAP-like repeat-containing protein</fullName>
    </submittedName>
</protein>
<dbReference type="PANTHER" id="PTHR23221:SF7">
    <property type="entry name" value="PHOSPHATIDYLINOSITOL-GLYCAN-SPECIFIC PHOSPHOLIPASE D"/>
    <property type="match status" value="1"/>
</dbReference>
<name>A0ABV1XIE9_9ACTN</name>
<dbReference type="Pfam" id="PF01839">
    <property type="entry name" value="FG-GAP"/>
    <property type="match status" value="4"/>
</dbReference>
<dbReference type="InterPro" id="IPR013519">
    <property type="entry name" value="Int_alpha_beta-p"/>
</dbReference>
<dbReference type="InterPro" id="IPR028994">
    <property type="entry name" value="Integrin_alpha_N"/>
</dbReference>
<accession>A0ABV1XIE9</accession>
<dbReference type="PRINTS" id="PR01185">
    <property type="entry name" value="INTEGRINA"/>
</dbReference>
<comment type="caution">
    <text evidence="6">The sequence shown here is derived from an EMBL/GenBank/DDBJ whole genome shotgun (WGS) entry which is preliminary data.</text>
</comment>
<evidence type="ECO:0000256" key="4">
    <source>
        <dbReference type="ARBA" id="ARBA00023180"/>
    </source>
</evidence>
<evidence type="ECO:0000256" key="5">
    <source>
        <dbReference type="SAM" id="SignalP"/>
    </source>
</evidence>
<evidence type="ECO:0000256" key="2">
    <source>
        <dbReference type="ARBA" id="ARBA00022737"/>
    </source>
</evidence>
<keyword evidence="2" id="KW-0677">Repeat</keyword>
<dbReference type="PROSITE" id="PS51470">
    <property type="entry name" value="FG_GAP"/>
    <property type="match status" value="3"/>
</dbReference>
<keyword evidence="7" id="KW-1185">Reference proteome</keyword>